<feature type="repeat" description="WD" evidence="3">
    <location>
        <begin position="1026"/>
        <end position="1058"/>
    </location>
</feature>
<dbReference type="InterPro" id="IPR036388">
    <property type="entry name" value="WH-like_DNA-bd_sf"/>
</dbReference>
<evidence type="ECO:0000256" key="4">
    <source>
        <dbReference type="SAM" id="MobiDB-lite"/>
    </source>
</evidence>
<dbReference type="InterPro" id="IPR027417">
    <property type="entry name" value="P-loop_NTPase"/>
</dbReference>
<feature type="domain" description="NB-ARC" evidence="5">
    <location>
        <begin position="75"/>
        <end position="208"/>
    </location>
</feature>
<keyword evidence="2" id="KW-0677">Repeat</keyword>
<dbReference type="Proteomes" id="UP001500979">
    <property type="component" value="Unassembled WGS sequence"/>
</dbReference>
<dbReference type="InterPro" id="IPR002182">
    <property type="entry name" value="NB-ARC"/>
</dbReference>
<evidence type="ECO:0000259" key="6">
    <source>
        <dbReference type="Pfam" id="PF17908"/>
    </source>
</evidence>
<dbReference type="Gene3D" id="3.40.50.300">
    <property type="entry name" value="P-loop containing nucleotide triphosphate hydrolases"/>
    <property type="match status" value="1"/>
</dbReference>
<protein>
    <recommendedName>
        <fullName evidence="9">NB-ARC domain-containing protein</fullName>
    </recommendedName>
</protein>
<organism evidence="7 8">
    <name type="scientific">Saccharopolyspora taberi</name>
    <dbReference type="NCBI Taxonomy" id="60895"/>
    <lineage>
        <taxon>Bacteria</taxon>
        <taxon>Bacillati</taxon>
        <taxon>Actinomycetota</taxon>
        <taxon>Actinomycetes</taxon>
        <taxon>Pseudonocardiales</taxon>
        <taxon>Pseudonocardiaceae</taxon>
        <taxon>Saccharopolyspora</taxon>
    </lineage>
</organism>
<dbReference type="InterPro" id="IPR001680">
    <property type="entry name" value="WD40_rpt"/>
</dbReference>
<dbReference type="SUPFAM" id="SSF50978">
    <property type="entry name" value="WD40 repeat-like"/>
    <property type="match status" value="2"/>
</dbReference>
<evidence type="ECO:0000256" key="2">
    <source>
        <dbReference type="ARBA" id="ARBA00022737"/>
    </source>
</evidence>
<dbReference type="PROSITE" id="PS50082">
    <property type="entry name" value="WD_REPEATS_2"/>
    <property type="match status" value="11"/>
</dbReference>
<name>A0ABN3V187_9PSEU</name>
<feature type="repeat" description="WD" evidence="3">
    <location>
        <begin position="985"/>
        <end position="1017"/>
    </location>
</feature>
<dbReference type="PRINTS" id="PR00320">
    <property type="entry name" value="GPROTEINBRPT"/>
</dbReference>
<dbReference type="PRINTS" id="PR00364">
    <property type="entry name" value="DISEASERSIST"/>
</dbReference>
<keyword evidence="8" id="KW-1185">Reference proteome</keyword>
<dbReference type="CDD" id="cd00200">
    <property type="entry name" value="WD40"/>
    <property type="match status" value="2"/>
</dbReference>
<evidence type="ECO:0000313" key="7">
    <source>
        <dbReference type="EMBL" id="GAA2773449.1"/>
    </source>
</evidence>
<feature type="repeat" description="WD" evidence="3">
    <location>
        <begin position="864"/>
        <end position="896"/>
    </location>
</feature>
<dbReference type="SUPFAM" id="SSF52540">
    <property type="entry name" value="P-loop containing nucleoside triphosphate hydrolases"/>
    <property type="match status" value="1"/>
</dbReference>
<comment type="caution">
    <text evidence="7">The sequence shown here is derived from an EMBL/GenBank/DDBJ whole genome shotgun (WGS) entry which is preliminary data.</text>
</comment>
<dbReference type="InterPro" id="IPR041452">
    <property type="entry name" value="APAF1_C"/>
</dbReference>
<keyword evidence="1 3" id="KW-0853">WD repeat</keyword>
<feature type="repeat" description="WD" evidence="3">
    <location>
        <begin position="1067"/>
        <end position="1108"/>
    </location>
</feature>
<evidence type="ECO:0000256" key="3">
    <source>
        <dbReference type="PROSITE-ProRule" id="PRU00221"/>
    </source>
</evidence>
<dbReference type="PROSITE" id="PS50294">
    <property type="entry name" value="WD_REPEATS_REGION"/>
    <property type="match status" value="9"/>
</dbReference>
<dbReference type="Gene3D" id="1.10.10.10">
    <property type="entry name" value="Winged helix-like DNA-binding domain superfamily/Winged helix DNA-binding domain"/>
    <property type="match status" value="1"/>
</dbReference>
<feature type="domain" description="APAF-1 helical" evidence="6">
    <location>
        <begin position="423"/>
        <end position="496"/>
    </location>
</feature>
<dbReference type="SMART" id="SM00320">
    <property type="entry name" value="WD40"/>
    <property type="match status" value="15"/>
</dbReference>
<dbReference type="PANTHER" id="PTHR19879">
    <property type="entry name" value="TRANSCRIPTION INITIATION FACTOR TFIID"/>
    <property type="match status" value="1"/>
</dbReference>
<feature type="repeat" description="WD" evidence="3">
    <location>
        <begin position="692"/>
        <end position="723"/>
    </location>
</feature>
<feature type="repeat" description="WD" evidence="3">
    <location>
        <begin position="651"/>
        <end position="685"/>
    </location>
</feature>
<dbReference type="Gene3D" id="2.130.10.10">
    <property type="entry name" value="YVTN repeat-like/Quinoprotein amine dehydrogenase"/>
    <property type="match status" value="6"/>
</dbReference>
<dbReference type="Pfam" id="PF00400">
    <property type="entry name" value="WD40"/>
    <property type="match status" value="14"/>
</dbReference>
<evidence type="ECO:0000256" key="1">
    <source>
        <dbReference type="ARBA" id="ARBA00022574"/>
    </source>
</evidence>
<reference evidence="7 8" key="1">
    <citation type="journal article" date="2019" name="Int. J. Syst. Evol. Microbiol.">
        <title>The Global Catalogue of Microorganisms (GCM) 10K type strain sequencing project: providing services to taxonomists for standard genome sequencing and annotation.</title>
        <authorList>
            <consortium name="The Broad Institute Genomics Platform"/>
            <consortium name="The Broad Institute Genome Sequencing Center for Infectious Disease"/>
            <person name="Wu L."/>
            <person name="Ma J."/>
        </authorList>
    </citation>
    <scope>NUCLEOTIDE SEQUENCE [LARGE SCALE GENOMIC DNA]</scope>
    <source>
        <strain evidence="7 8">JCM 9383</strain>
    </source>
</reference>
<dbReference type="InterPro" id="IPR015943">
    <property type="entry name" value="WD40/YVTN_repeat-like_dom_sf"/>
</dbReference>
<proteinExistence type="predicted"/>
<feature type="compositionally biased region" description="Basic and acidic residues" evidence="4">
    <location>
        <begin position="1"/>
        <end position="10"/>
    </location>
</feature>
<feature type="region of interest" description="Disordered" evidence="4">
    <location>
        <begin position="1"/>
        <end position="24"/>
    </location>
</feature>
<evidence type="ECO:0008006" key="9">
    <source>
        <dbReference type="Google" id="ProtNLM"/>
    </source>
</evidence>
<dbReference type="EMBL" id="BAAAUX010000001">
    <property type="protein sequence ID" value="GAA2773449.1"/>
    <property type="molecule type" value="Genomic_DNA"/>
</dbReference>
<dbReference type="Pfam" id="PF17908">
    <property type="entry name" value="APAF1_C"/>
    <property type="match status" value="1"/>
</dbReference>
<feature type="repeat" description="WD" evidence="3">
    <location>
        <begin position="741"/>
        <end position="773"/>
    </location>
</feature>
<dbReference type="Gene3D" id="1.25.40.370">
    <property type="match status" value="1"/>
</dbReference>
<sequence>MEPLVDRTGESSRQGDAAHSAGMHQTFSGQAHAVIQAGQVHGDLVVNVGAGRRGLGVGSALPPLPDHLVPRPELSERVVESLLAEHEMAVALVGVAGAGGFGKTTLAASVCRDRRVADRFSDGVLWVTVGANTHGPELAGVINDVSARVSGHRPVFTDPEQAGQHLGEVLAGGWFLVVVDDVWWASQLAPFLLGAPNCRRLVTTRVRSALPPDAMSVAVDSMTPSQAEALLGSGMDVSPGDVAPLLAATGGWPVLLQLANRAVRQYVRRGMPVADSVRRVVERLANRGPTAVDVTSADQRRLAVAATVEASLSQLAETNPAWLERFLELAVFGEDVAIPEQTLVTYWGATGGLDPDEVQQLCFELDELSLVQGYQLGPTPALGMHDVIGAYLRHRVGVQAREFQRALLDSFRGHSETGAAWWDLAEDDPYLRRHLAHHLRGADLTDELTAVATDFRWLETVLRLDGPTAAEADLAHVEGTLAAALRRAITQNAHLLRPIPGANGALGATLLSRLHGYPELADWVLDAPRPDLFPAWPMPDAPHPALHRALHHDGAVTGLAISPDGTWLATSSLGGAARLWNVDDSAGTTLAADDAAAHGGPIRGPGWKTWLGTGGVVTGAAIAPDGGWVAIGCANRAARLWNADGSLLATLIGHTELVTGLAISPDGTWLATRSFDGTVRLWDVDGRPRAVLVGHSGAVSQVVISPDGSWLATGGDDGTVRLWGADGSPRAVLVAHTELTIVGQTNQIRVVAISPDGDWIATACDDGTARIWNPDGTVRADLTGHYRSVLSLAISPDGTWLATGGFEGTARLWSPDGSLRGVLSGHERGVTDIAISPDGTWLATGSWDRTARIWEADGTPRATLTGHTGSVLSLAVSPDAKWLATGSDDGTVRMWDADAPADTPIGNPTSQLCVAFSPDGTRLATGGHDGIVVWDADGDPHVAITDFEGTVWDVEFGPDGAWLAACTLYGTACLWNTGSYSDPIVLRHDLALRNAAFSPDGDWLAIGDESGNVGLWNTDGSFRMTLPGRGEGVLGVAVSSDGGWLAIASRDGAVGLWSAEGDHLGTLTGHDGAAWSVAISPDRTWLASSGADGTVRVWNTDGSHRATLTGHSGTVWSVAISPDGTLLATAGDDGTVRLWNTASHDCVAALRTDSPLQQVAWHPNRSRIAVVGESGLYVFQLGT</sequence>
<feature type="repeat" description="WD" evidence="3">
    <location>
        <begin position="823"/>
        <end position="855"/>
    </location>
</feature>
<dbReference type="Pfam" id="PF00931">
    <property type="entry name" value="NB-ARC"/>
    <property type="match status" value="1"/>
</dbReference>
<feature type="repeat" description="WD" evidence="3">
    <location>
        <begin position="549"/>
        <end position="590"/>
    </location>
</feature>
<evidence type="ECO:0000313" key="8">
    <source>
        <dbReference type="Proteomes" id="UP001500979"/>
    </source>
</evidence>
<dbReference type="InterPro" id="IPR020472">
    <property type="entry name" value="WD40_PAC1"/>
</dbReference>
<accession>A0ABN3V187</accession>
<evidence type="ECO:0000259" key="5">
    <source>
        <dbReference type="Pfam" id="PF00931"/>
    </source>
</evidence>
<feature type="repeat" description="WD" evidence="3">
    <location>
        <begin position="1108"/>
        <end position="1149"/>
    </location>
</feature>
<feature type="repeat" description="WD" evidence="3">
    <location>
        <begin position="782"/>
        <end position="814"/>
    </location>
</feature>
<dbReference type="InterPro" id="IPR036322">
    <property type="entry name" value="WD40_repeat_dom_sf"/>
</dbReference>
<gene>
    <name evidence="7" type="ORF">GCM10010470_01430</name>
</gene>
<dbReference type="PANTHER" id="PTHR19879:SF9">
    <property type="entry name" value="TRANSCRIPTION INITIATION FACTOR TFIID SUBUNIT 5"/>
    <property type="match status" value="1"/>
</dbReference>